<dbReference type="Gene3D" id="3.90.550.10">
    <property type="entry name" value="Spore Coat Polysaccharide Biosynthesis Protein SpsA, Chain A"/>
    <property type="match status" value="1"/>
</dbReference>
<comment type="caution">
    <text evidence="1">The sequence shown here is derived from an EMBL/GenBank/DDBJ whole genome shotgun (WGS) entry which is preliminary data.</text>
</comment>
<dbReference type="InterPro" id="IPR029044">
    <property type="entry name" value="Nucleotide-diphossugar_trans"/>
</dbReference>
<dbReference type="SUPFAM" id="SSF53448">
    <property type="entry name" value="Nucleotide-diphospho-sugar transferases"/>
    <property type="match status" value="1"/>
</dbReference>
<gene>
    <name evidence="1" type="ORF">PEVE_00009245</name>
</gene>
<reference evidence="1 2" key="1">
    <citation type="submission" date="2022-05" db="EMBL/GenBank/DDBJ databases">
        <authorList>
            <consortium name="Genoscope - CEA"/>
            <person name="William W."/>
        </authorList>
    </citation>
    <scope>NUCLEOTIDE SEQUENCE [LARGE SCALE GENOMIC DNA]</scope>
</reference>
<evidence type="ECO:0000313" key="1">
    <source>
        <dbReference type="EMBL" id="CAH3173823.1"/>
    </source>
</evidence>
<keyword evidence="2" id="KW-1185">Reference proteome</keyword>
<dbReference type="Proteomes" id="UP001159427">
    <property type="component" value="Unassembled WGS sequence"/>
</dbReference>
<sequence>MLRYVNGDKQYQFHDLTVDVEPGHVYSKTGQLRFRTWTNKGKIIRPHSYTSILLTPSYRVTERETVQGVAKAAVRDFARLVQEGVCKEGQILLLMADGTHKNKSNTSMTGPWFLDYQNEEEIVSLIKRYKMDFATVVTEDSDIFTSCPGKTDVRGKGSQFEAAFNFICHYAIPYDDKDKTHVVCIDSDLKGTDGFVYRMFLGLNKGYSYLAPFYWRHKYEGRLTNHLMFPLYSSLTRYVLRQPIGGEFAFNGSMLVRFTNPTIWTKSWRDFGIDAAMSVTAARSGDSIGQLHLPRKINYVGDDARRQIGDMFVQCGRSLFNGLIDMLDSTPFWAESEVTMAPVVDTEAVHNTNLKVELSENAEIIAALHSFLTLQMGPAFQRNNETILGDCLSDRIKATFEEFKGNGLCSVLAWNKPKEMPRDEQAKVIDQLQSIKSKYFLSSDEWAQIVLRCLKEFQVRRSDNEQQACHTVIRGVLLCVFYLRVLSFNIETSGLPTYPDAEELVMQQMEVFSRLALAYFQENNNDQETLSNGTLND</sequence>
<proteinExistence type="predicted"/>
<protein>
    <submittedName>
        <fullName evidence="1">Uncharacterized protein</fullName>
    </submittedName>
</protein>
<accession>A0ABN8R358</accession>
<organism evidence="1 2">
    <name type="scientific">Porites evermanni</name>
    <dbReference type="NCBI Taxonomy" id="104178"/>
    <lineage>
        <taxon>Eukaryota</taxon>
        <taxon>Metazoa</taxon>
        <taxon>Cnidaria</taxon>
        <taxon>Anthozoa</taxon>
        <taxon>Hexacorallia</taxon>
        <taxon>Scleractinia</taxon>
        <taxon>Fungiina</taxon>
        <taxon>Poritidae</taxon>
        <taxon>Porites</taxon>
    </lineage>
</organism>
<evidence type="ECO:0000313" key="2">
    <source>
        <dbReference type="Proteomes" id="UP001159427"/>
    </source>
</evidence>
<dbReference type="EMBL" id="CALNXI010001635">
    <property type="protein sequence ID" value="CAH3173823.1"/>
    <property type="molecule type" value="Genomic_DNA"/>
</dbReference>
<name>A0ABN8R358_9CNID</name>